<evidence type="ECO:0000313" key="1">
    <source>
        <dbReference type="EMBL" id="MBB5493949.1"/>
    </source>
</evidence>
<keyword evidence="2" id="KW-1185">Reference proteome</keyword>
<comment type="caution">
    <text evidence="1">The sequence shown here is derived from an EMBL/GenBank/DDBJ whole genome shotgun (WGS) entry which is preliminary data.</text>
</comment>
<accession>A0A840WAB9</accession>
<organism evidence="1 2">
    <name type="scientific">Nocardiopsis metallicus</name>
    <dbReference type="NCBI Taxonomy" id="179819"/>
    <lineage>
        <taxon>Bacteria</taxon>
        <taxon>Bacillati</taxon>
        <taxon>Actinomycetota</taxon>
        <taxon>Actinomycetes</taxon>
        <taxon>Streptosporangiales</taxon>
        <taxon>Nocardiopsidaceae</taxon>
        <taxon>Nocardiopsis</taxon>
    </lineage>
</organism>
<dbReference type="AlphaFoldDB" id="A0A840WAB9"/>
<evidence type="ECO:0000313" key="2">
    <source>
        <dbReference type="Proteomes" id="UP000579647"/>
    </source>
</evidence>
<dbReference type="EMBL" id="JACHDO010000001">
    <property type="protein sequence ID" value="MBB5493949.1"/>
    <property type="molecule type" value="Genomic_DNA"/>
</dbReference>
<protein>
    <submittedName>
        <fullName evidence="1">Uncharacterized protein</fullName>
    </submittedName>
</protein>
<sequence>MPTARRSKTDHLIYADVVDSKSKAGVWMGERESFQEQQSRILEAVKDKLDWVTVEGAVMAISTEPAGIAIIAPNPTLPGVIVLADGGSPAASAELQVTYEKAIREAMAELGISEEETA</sequence>
<proteinExistence type="predicted"/>
<dbReference type="Proteomes" id="UP000579647">
    <property type="component" value="Unassembled WGS sequence"/>
</dbReference>
<dbReference type="RefSeq" id="WP_184367037.1">
    <property type="nucleotide sequence ID" value="NZ_BAAAKM010000078.1"/>
</dbReference>
<name>A0A840WAB9_9ACTN</name>
<gene>
    <name evidence="1" type="ORF">HNR07_005086</name>
</gene>
<reference evidence="1 2" key="1">
    <citation type="submission" date="2020-08" db="EMBL/GenBank/DDBJ databases">
        <title>Sequencing the genomes of 1000 actinobacteria strains.</title>
        <authorList>
            <person name="Klenk H.-P."/>
        </authorList>
    </citation>
    <scope>NUCLEOTIDE SEQUENCE [LARGE SCALE GENOMIC DNA]</scope>
    <source>
        <strain evidence="1 2">DSM 44598</strain>
    </source>
</reference>